<comment type="cofactor">
    <cofactor evidence="2">
        <name>Zn(2+)</name>
        <dbReference type="ChEBI" id="CHEBI:29105"/>
    </cofactor>
</comment>
<dbReference type="InterPro" id="IPR050072">
    <property type="entry name" value="Peptidase_M20A"/>
</dbReference>
<keyword evidence="5" id="KW-0378">Hydrolase</keyword>
<keyword evidence="7" id="KW-0170">Cobalt</keyword>
<dbReference type="InterPro" id="IPR011650">
    <property type="entry name" value="Peptidase_M20_dimer"/>
</dbReference>
<evidence type="ECO:0000259" key="8">
    <source>
        <dbReference type="Pfam" id="PF07687"/>
    </source>
</evidence>
<evidence type="ECO:0000256" key="6">
    <source>
        <dbReference type="ARBA" id="ARBA00022833"/>
    </source>
</evidence>
<protein>
    <submittedName>
        <fullName evidence="9">Unannotated protein</fullName>
    </submittedName>
</protein>
<evidence type="ECO:0000256" key="3">
    <source>
        <dbReference type="ARBA" id="ARBA00006247"/>
    </source>
</evidence>
<dbReference type="EMBL" id="CAEZWU010000002">
    <property type="protein sequence ID" value="CAB4657222.1"/>
    <property type="molecule type" value="Genomic_DNA"/>
</dbReference>
<comment type="similarity">
    <text evidence="3">Belongs to the peptidase M20A family.</text>
</comment>
<keyword evidence="4" id="KW-0479">Metal-binding</keyword>
<dbReference type="Gene3D" id="3.30.70.360">
    <property type="match status" value="1"/>
</dbReference>
<dbReference type="Pfam" id="PF07687">
    <property type="entry name" value="M20_dimer"/>
    <property type="match status" value="1"/>
</dbReference>
<dbReference type="AlphaFoldDB" id="A0A6J6L6A5"/>
<dbReference type="Gene3D" id="3.40.630.10">
    <property type="entry name" value="Zn peptidases"/>
    <property type="match status" value="2"/>
</dbReference>
<dbReference type="GO" id="GO:0016787">
    <property type="term" value="F:hydrolase activity"/>
    <property type="evidence" value="ECO:0007669"/>
    <property type="project" value="UniProtKB-KW"/>
</dbReference>
<evidence type="ECO:0000256" key="7">
    <source>
        <dbReference type="ARBA" id="ARBA00023285"/>
    </source>
</evidence>
<dbReference type="PANTHER" id="PTHR43808">
    <property type="entry name" value="ACETYLORNITHINE DEACETYLASE"/>
    <property type="match status" value="1"/>
</dbReference>
<evidence type="ECO:0000256" key="4">
    <source>
        <dbReference type="ARBA" id="ARBA00022723"/>
    </source>
</evidence>
<keyword evidence="6" id="KW-0862">Zinc</keyword>
<name>A0A6J6L6A5_9ZZZZ</name>
<evidence type="ECO:0000256" key="1">
    <source>
        <dbReference type="ARBA" id="ARBA00001941"/>
    </source>
</evidence>
<sequence>MDELFAGIENSLNSANEIKVANFIRERQREIFDFTCDLIRTPSINPPGDEREVSAVICQRLDQLGVKDVQLLACDVTRPNVVAQVVGDKPGKRIMFSGHIDTKPPGDLSQWKTNPLEAVVQGDQLIGLGSGDMKAAIAAMVYAAAALKTLESFPGEIALALTADEENGSVYGSKWLADQGHIKADVCVIGEPGGIFTEWESVHLVSRGAALFKVVVFGTQMHSSISDQLPAVNATLKMAALAIKMQNELKSYLTFVDHPLCKFGPTVNIGVTAKSGVTYGVFPGRAEFACDIRTVPGMTEEQVKTDILKFLSDAKKSDPELNAELEWNLMVGATEISMDDPVVSCLQQISKHVLGTTPKLDAFPGATDAAYIQTAAGVPCIASFGPGFLPRAHSPNENMHVNGAAQAAMIYALAAVRYLEQK</sequence>
<feature type="domain" description="Peptidase M20 dimerisation" evidence="8">
    <location>
        <begin position="206"/>
        <end position="317"/>
    </location>
</feature>
<dbReference type="GO" id="GO:0046872">
    <property type="term" value="F:metal ion binding"/>
    <property type="evidence" value="ECO:0007669"/>
    <property type="project" value="UniProtKB-KW"/>
</dbReference>
<dbReference type="InterPro" id="IPR002933">
    <property type="entry name" value="Peptidase_M20"/>
</dbReference>
<accession>A0A6J6L6A5</accession>
<evidence type="ECO:0000256" key="2">
    <source>
        <dbReference type="ARBA" id="ARBA00001947"/>
    </source>
</evidence>
<dbReference type="Pfam" id="PF01546">
    <property type="entry name" value="Peptidase_M20"/>
    <property type="match status" value="1"/>
</dbReference>
<evidence type="ECO:0000313" key="9">
    <source>
        <dbReference type="EMBL" id="CAB4657222.1"/>
    </source>
</evidence>
<dbReference type="PANTHER" id="PTHR43808:SF32">
    <property type="entry name" value="ARGE_DAPE-RELATED DEACYLASE"/>
    <property type="match status" value="1"/>
</dbReference>
<comment type="cofactor">
    <cofactor evidence="1">
        <name>Co(2+)</name>
        <dbReference type="ChEBI" id="CHEBI:48828"/>
    </cofactor>
</comment>
<dbReference type="InterPro" id="IPR036264">
    <property type="entry name" value="Bact_exopeptidase_dim_dom"/>
</dbReference>
<proteinExistence type="inferred from homology"/>
<dbReference type="SUPFAM" id="SSF53187">
    <property type="entry name" value="Zn-dependent exopeptidases"/>
    <property type="match status" value="1"/>
</dbReference>
<evidence type="ECO:0000256" key="5">
    <source>
        <dbReference type="ARBA" id="ARBA00022801"/>
    </source>
</evidence>
<reference evidence="9" key="1">
    <citation type="submission" date="2020-05" db="EMBL/GenBank/DDBJ databases">
        <authorList>
            <person name="Chiriac C."/>
            <person name="Salcher M."/>
            <person name="Ghai R."/>
            <person name="Kavagutti S V."/>
        </authorList>
    </citation>
    <scope>NUCLEOTIDE SEQUENCE</scope>
</reference>
<dbReference type="NCBIfam" id="TIGR01910">
    <property type="entry name" value="DapE-ArgE"/>
    <property type="match status" value="1"/>
</dbReference>
<dbReference type="SUPFAM" id="SSF55031">
    <property type="entry name" value="Bacterial exopeptidase dimerisation domain"/>
    <property type="match status" value="1"/>
</dbReference>
<organism evidence="9">
    <name type="scientific">freshwater metagenome</name>
    <dbReference type="NCBI Taxonomy" id="449393"/>
    <lineage>
        <taxon>unclassified sequences</taxon>
        <taxon>metagenomes</taxon>
        <taxon>ecological metagenomes</taxon>
    </lineage>
</organism>
<gene>
    <name evidence="9" type="ORF">UFOPK2292_00031</name>
</gene>
<dbReference type="InterPro" id="IPR010182">
    <property type="entry name" value="ArgE/DapE"/>
</dbReference>